<keyword evidence="6 14" id="KW-0378">Hydrolase</keyword>
<accession>A0A8J1U668</accession>
<feature type="binding site" evidence="14">
    <location>
        <position position="158"/>
    </location>
    <ligand>
        <name>Zn(2+)</name>
        <dbReference type="ChEBI" id="CHEBI:29105"/>
        <note>catalytic</note>
    </ligand>
</feature>
<reference evidence="16" key="1">
    <citation type="submission" date="2022-03" db="EMBL/GenBank/DDBJ databases">
        <authorList>
            <person name="Martin C."/>
        </authorList>
    </citation>
    <scope>NUCLEOTIDE SEQUENCE</scope>
</reference>
<comment type="subcellular location">
    <subcellularLocation>
        <location evidence="1">Membrane</location>
    </subcellularLocation>
</comment>
<dbReference type="SUPFAM" id="SSF57535">
    <property type="entry name" value="Complement control module/SCR domain"/>
    <property type="match status" value="1"/>
</dbReference>
<dbReference type="Pfam" id="PF00084">
    <property type="entry name" value="Sushi"/>
    <property type="match status" value="1"/>
</dbReference>
<evidence type="ECO:0000256" key="1">
    <source>
        <dbReference type="ARBA" id="ARBA00004370"/>
    </source>
</evidence>
<dbReference type="CDD" id="cd04280">
    <property type="entry name" value="ZnMc_astacin_like"/>
    <property type="match status" value="1"/>
</dbReference>
<evidence type="ECO:0000256" key="13">
    <source>
        <dbReference type="PROSITE-ProRule" id="PRU00302"/>
    </source>
</evidence>
<keyword evidence="4" id="KW-0732">Signal</keyword>
<evidence type="ECO:0000256" key="3">
    <source>
        <dbReference type="ARBA" id="ARBA00022723"/>
    </source>
</evidence>
<dbReference type="PRINTS" id="PR00480">
    <property type="entry name" value="ASTACIN"/>
</dbReference>
<keyword evidence="13" id="KW-0768">Sushi</keyword>
<keyword evidence="2 14" id="KW-0645">Protease</keyword>
<dbReference type="FunFam" id="2.10.70.10:FF:000011">
    <property type="entry name" value="CUB and sushi domain-containing protein 3 isoform A"/>
    <property type="match status" value="1"/>
</dbReference>
<dbReference type="AlphaFoldDB" id="A0A8J1U668"/>
<keyword evidence="3 14" id="KW-0479">Metal-binding</keyword>
<keyword evidence="10" id="KW-0865">Zymogen</keyword>
<dbReference type="GO" id="GO:0016020">
    <property type="term" value="C:membrane"/>
    <property type="evidence" value="ECO:0007669"/>
    <property type="project" value="UniProtKB-SubCell"/>
</dbReference>
<dbReference type="PROSITE" id="PS50060">
    <property type="entry name" value="MAM_2"/>
    <property type="match status" value="3"/>
</dbReference>
<dbReference type="Proteomes" id="UP000749559">
    <property type="component" value="Unassembled WGS sequence"/>
</dbReference>
<comment type="cofactor">
    <cofactor evidence="14 15">
        <name>Zn(2+)</name>
        <dbReference type="ChEBI" id="CHEBI:29105"/>
    </cofactor>
    <text evidence="14 15">Binds 1 zinc ion per subunit.</text>
</comment>
<keyword evidence="11 13" id="KW-1015">Disulfide bond</keyword>
<gene>
    <name evidence="16" type="ORF">OFUS_LOCUS20105</name>
</gene>
<comment type="caution">
    <text evidence="13">Lacks conserved residue(s) required for the propagation of feature annotation.</text>
</comment>
<dbReference type="InterPro" id="IPR035976">
    <property type="entry name" value="Sushi/SCR/CCP_sf"/>
</dbReference>
<dbReference type="Pfam" id="PF00629">
    <property type="entry name" value="MAM"/>
    <property type="match status" value="3"/>
</dbReference>
<evidence type="ECO:0000256" key="15">
    <source>
        <dbReference type="RuleBase" id="RU361183"/>
    </source>
</evidence>
<dbReference type="FunFam" id="2.60.120.200:FF:000128">
    <property type="entry name" value="enteropeptidase isoform X2"/>
    <property type="match status" value="1"/>
</dbReference>
<keyword evidence="9" id="KW-0472">Membrane</keyword>
<dbReference type="GO" id="GO:0004222">
    <property type="term" value="F:metalloendopeptidase activity"/>
    <property type="evidence" value="ECO:0007669"/>
    <property type="project" value="UniProtKB-UniRule"/>
</dbReference>
<dbReference type="PANTHER" id="PTHR23282:SF142">
    <property type="entry name" value="MAM DOMAIN-CONTAINING PROTEIN"/>
    <property type="match status" value="1"/>
</dbReference>
<dbReference type="CDD" id="cd00033">
    <property type="entry name" value="CCP"/>
    <property type="match status" value="1"/>
</dbReference>
<dbReference type="InterPro" id="IPR000436">
    <property type="entry name" value="Sushi_SCR_CCP_dom"/>
</dbReference>
<dbReference type="SUPFAM" id="SSF49899">
    <property type="entry name" value="Concanavalin A-like lectins/glucanases"/>
    <property type="match status" value="3"/>
</dbReference>
<name>A0A8J1U668_OWEFU</name>
<dbReference type="SMART" id="SM00137">
    <property type="entry name" value="MAM"/>
    <property type="match status" value="3"/>
</dbReference>
<evidence type="ECO:0000313" key="17">
    <source>
        <dbReference type="Proteomes" id="UP000749559"/>
    </source>
</evidence>
<feature type="active site" evidence="14">
    <location>
        <position position="155"/>
    </location>
</feature>
<dbReference type="Pfam" id="PF01400">
    <property type="entry name" value="Astacin"/>
    <property type="match status" value="1"/>
</dbReference>
<evidence type="ECO:0000313" key="16">
    <source>
        <dbReference type="EMBL" id="CAH1795584.1"/>
    </source>
</evidence>
<evidence type="ECO:0000256" key="4">
    <source>
        <dbReference type="ARBA" id="ARBA00022729"/>
    </source>
</evidence>
<sequence length="843" mass="93903">MLKKCGFLLYFYLSTVCSSRKENNIFKDLQYESDGWHGYPEENRDVTNVELIEGDILLSKQKRNAVADKTKVWSSRTVPYVIDSAIVDPMLSQISGAMSDIQSATCVTFKARDSEADYIHIKMLDGCWSAIGRQGGMQEISLDSDCQDKGTIIHELLHSLGFFHEHSRTDRDNYVDIFIDNVQDGYKHNFDKYSKEIIDDLGANYDYDSVMHYKKDMFARASNLNTILPKDRSISIGQRVGLSSIDVYKINALYSCDIVSCLDPGTPANGARTGEDFRVGQSVSYSCNTGYTLVFSSTRVCENTGRWSGSTAQCVSGTFHYCNLDSSDLCGWSQDPSADIPWSWNSGTTVTSDTGPDNDNTLETSSGYYLYLEASTPVVEGMRAVLISPVFQPSIPTGATCLKFLYHRYGADMGAMNVILRESGQSDVNLLQLVGQTGRTWHEEIIALSVTNNFQIEFGGIRGVDYLSDMAIDDLMVGECTALQNVQSPVFLKDQGPMLVSHTCNFDSGLCSDWLQEGNEEFDWTNQLGSTPTSKTGPDCDRLNCTYGRYMFIESSSPRILGDDARLITPVFQPATKCASWYYHMYGRDIGQLNVYLRSNGTDSLLWNLSGEIANSWLKSESMEIVSNTKFMLVFEGVRGVDYEGDIAIDDFNMFDGPCVPTTSEPEPGLSSMDCNFDNGMCEWENDVLDDFDWTRLSGPTPTSNTGPSADHTTGSGYYMYTESSEPVLEGQRARIMGPLMPSIDALSNYCFEFFYHMYGSSVGTLRVVFLGLTGKPETTIWEVTGNQGNVWYKAQIPITDTKTEFQIAFDGVMGSYYYSDIAIDDITFFQGLCDTVSNNISH</sequence>
<dbReference type="FunFam" id="3.40.390.10:FF:000015">
    <property type="entry name" value="Meprin A subunit"/>
    <property type="match status" value="1"/>
</dbReference>
<comment type="caution">
    <text evidence="16">The sequence shown here is derived from an EMBL/GenBank/DDBJ whole genome shotgun (WGS) entry which is preliminary data.</text>
</comment>
<dbReference type="PROSITE" id="PS51864">
    <property type="entry name" value="ASTACIN"/>
    <property type="match status" value="1"/>
</dbReference>
<dbReference type="InterPro" id="IPR024079">
    <property type="entry name" value="MetalloPept_cat_dom_sf"/>
</dbReference>
<dbReference type="InterPro" id="IPR006026">
    <property type="entry name" value="Peptidase_Metallo"/>
</dbReference>
<dbReference type="InterPro" id="IPR001506">
    <property type="entry name" value="Peptidase_M12A"/>
</dbReference>
<evidence type="ECO:0000256" key="14">
    <source>
        <dbReference type="PROSITE-ProRule" id="PRU01211"/>
    </source>
</evidence>
<evidence type="ECO:0000256" key="9">
    <source>
        <dbReference type="ARBA" id="ARBA00023136"/>
    </source>
</evidence>
<evidence type="ECO:0000256" key="7">
    <source>
        <dbReference type="ARBA" id="ARBA00022833"/>
    </source>
</evidence>
<dbReference type="InterPro" id="IPR034035">
    <property type="entry name" value="Astacin-like_dom"/>
</dbReference>
<dbReference type="InterPro" id="IPR013320">
    <property type="entry name" value="ConA-like_dom_sf"/>
</dbReference>
<keyword evidence="7 14" id="KW-0862">Zinc</keyword>
<dbReference type="EC" id="3.4.24.-" evidence="15"/>
<protein>
    <recommendedName>
        <fullName evidence="15">Metalloendopeptidase</fullName>
        <ecNumber evidence="15">3.4.24.-</ecNumber>
    </recommendedName>
</protein>
<dbReference type="SMART" id="SM00032">
    <property type="entry name" value="CCP"/>
    <property type="match status" value="1"/>
</dbReference>
<dbReference type="SMART" id="SM00235">
    <property type="entry name" value="ZnMc"/>
    <property type="match status" value="1"/>
</dbReference>
<evidence type="ECO:0000256" key="10">
    <source>
        <dbReference type="ARBA" id="ARBA00023145"/>
    </source>
</evidence>
<dbReference type="InterPro" id="IPR051560">
    <property type="entry name" value="MAM_domain-containing"/>
</dbReference>
<feature type="disulfide bond" evidence="13">
    <location>
        <begin position="287"/>
        <end position="314"/>
    </location>
</feature>
<feature type="binding site" evidence="14">
    <location>
        <position position="154"/>
    </location>
    <ligand>
        <name>Zn(2+)</name>
        <dbReference type="ChEBI" id="CHEBI:29105"/>
        <note>catalytic</note>
    </ligand>
</feature>
<keyword evidence="5" id="KW-0677">Repeat</keyword>
<dbReference type="Gene3D" id="2.10.70.10">
    <property type="entry name" value="Complement Module, domain 1"/>
    <property type="match status" value="1"/>
</dbReference>
<evidence type="ECO:0000256" key="11">
    <source>
        <dbReference type="ARBA" id="ARBA00023157"/>
    </source>
</evidence>
<feature type="binding site" evidence="14">
    <location>
        <position position="164"/>
    </location>
    <ligand>
        <name>Zn(2+)</name>
        <dbReference type="ChEBI" id="CHEBI:29105"/>
        <note>catalytic</note>
    </ligand>
</feature>
<evidence type="ECO:0000256" key="2">
    <source>
        <dbReference type="ARBA" id="ARBA00022670"/>
    </source>
</evidence>
<dbReference type="GO" id="GO:0008270">
    <property type="term" value="F:zinc ion binding"/>
    <property type="evidence" value="ECO:0007669"/>
    <property type="project" value="UniProtKB-UniRule"/>
</dbReference>
<dbReference type="SUPFAM" id="SSF55486">
    <property type="entry name" value="Metalloproteases ('zincins'), catalytic domain"/>
    <property type="match status" value="1"/>
</dbReference>
<keyword evidence="12" id="KW-0325">Glycoprotein</keyword>
<keyword evidence="17" id="KW-1185">Reference proteome</keyword>
<keyword evidence="8 14" id="KW-0482">Metalloprotease</keyword>
<dbReference type="PANTHER" id="PTHR23282">
    <property type="entry name" value="APICAL ENDOSOMAL GLYCOPROTEIN PRECURSOR"/>
    <property type="match status" value="1"/>
</dbReference>
<dbReference type="PROSITE" id="PS50923">
    <property type="entry name" value="SUSHI"/>
    <property type="match status" value="1"/>
</dbReference>
<dbReference type="Gene3D" id="2.60.120.200">
    <property type="match status" value="3"/>
</dbReference>
<evidence type="ECO:0000256" key="8">
    <source>
        <dbReference type="ARBA" id="ARBA00023049"/>
    </source>
</evidence>
<proteinExistence type="predicted"/>
<dbReference type="OrthoDB" id="291007at2759"/>
<dbReference type="CDD" id="cd06263">
    <property type="entry name" value="MAM"/>
    <property type="match status" value="3"/>
</dbReference>
<dbReference type="GO" id="GO:0006508">
    <property type="term" value="P:proteolysis"/>
    <property type="evidence" value="ECO:0007669"/>
    <property type="project" value="UniProtKB-KW"/>
</dbReference>
<dbReference type="InterPro" id="IPR000998">
    <property type="entry name" value="MAM_dom"/>
</dbReference>
<evidence type="ECO:0000256" key="12">
    <source>
        <dbReference type="ARBA" id="ARBA00023180"/>
    </source>
</evidence>
<dbReference type="Gene3D" id="3.40.390.10">
    <property type="entry name" value="Collagenase (Catalytic Domain)"/>
    <property type="match status" value="1"/>
</dbReference>
<dbReference type="EMBL" id="CAIIXF020000009">
    <property type="protein sequence ID" value="CAH1795584.1"/>
    <property type="molecule type" value="Genomic_DNA"/>
</dbReference>
<organism evidence="16 17">
    <name type="scientific">Owenia fusiformis</name>
    <name type="common">Polychaete worm</name>
    <dbReference type="NCBI Taxonomy" id="6347"/>
    <lineage>
        <taxon>Eukaryota</taxon>
        <taxon>Metazoa</taxon>
        <taxon>Spiralia</taxon>
        <taxon>Lophotrochozoa</taxon>
        <taxon>Annelida</taxon>
        <taxon>Polychaeta</taxon>
        <taxon>Sedentaria</taxon>
        <taxon>Canalipalpata</taxon>
        <taxon>Sabellida</taxon>
        <taxon>Oweniida</taxon>
        <taxon>Oweniidae</taxon>
        <taxon>Owenia</taxon>
    </lineage>
</organism>
<evidence type="ECO:0000256" key="5">
    <source>
        <dbReference type="ARBA" id="ARBA00022737"/>
    </source>
</evidence>
<evidence type="ECO:0000256" key="6">
    <source>
        <dbReference type="ARBA" id="ARBA00022801"/>
    </source>
</evidence>